<reference evidence="2 3" key="1">
    <citation type="submission" date="2021-06" db="EMBL/GenBank/DDBJ databases">
        <title>Caerostris darwini draft genome.</title>
        <authorList>
            <person name="Kono N."/>
            <person name="Arakawa K."/>
        </authorList>
    </citation>
    <scope>NUCLEOTIDE SEQUENCE [LARGE SCALE GENOMIC DNA]</scope>
</reference>
<feature type="region of interest" description="Disordered" evidence="1">
    <location>
        <begin position="25"/>
        <end position="51"/>
    </location>
</feature>
<dbReference type="EMBL" id="BPLQ01007675">
    <property type="protein sequence ID" value="GIY31466.1"/>
    <property type="molecule type" value="Genomic_DNA"/>
</dbReference>
<dbReference type="AlphaFoldDB" id="A0AAV4SFF2"/>
<sequence length="145" mass="15734">MSLGIGFEREVIGHLGTSTFSLRSARAGGRADGNSARLASRESGIPPPRNKLHGLHMVPLSSIRHGIELSFMKSNDVFTSSIHLVGATRWSSIIGMSLEIGFWREKSSVTRETSTFSLRSARAGGRADGNSARLASRRKWNSLPL</sequence>
<evidence type="ECO:0000256" key="1">
    <source>
        <dbReference type="SAM" id="MobiDB-lite"/>
    </source>
</evidence>
<keyword evidence="3" id="KW-1185">Reference proteome</keyword>
<evidence type="ECO:0000313" key="3">
    <source>
        <dbReference type="Proteomes" id="UP001054837"/>
    </source>
</evidence>
<protein>
    <submittedName>
        <fullName evidence="2">Uncharacterized protein</fullName>
    </submittedName>
</protein>
<dbReference type="Proteomes" id="UP001054837">
    <property type="component" value="Unassembled WGS sequence"/>
</dbReference>
<evidence type="ECO:0000313" key="2">
    <source>
        <dbReference type="EMBL" id="GIY31466.1"/>
    </source>
</evidence>
<proteinExistence type="predicted"/>
<accession>A0AAV4SFF2</accession>
<gene>
    <name evidence="2" type="ORF">CDAR_24561</name>
</gene>
<comment type="caution">
    <text evidence="2">The sequence shown here is derived from an EMBL/GenBank/DDBJ whole genome shotgun (WGS) entry which is preliminary data.</text>
</comment>
<organism evidence="2 3">
    <name type="scientific">Caerostris darwini</name>
    <dbReference type="NCBI Taxonomy" id="1538125"/>
    <lineage>
        <taxon>Eukaryota</taxon>
        <taxon>Metazoa</taxon>
        <taxon>Ecdysozoa</taxon>
        <taxon>Arthropoda</taxon>
        <taxon>Chelicerata</taxon>
        <taxon>Arachnida</taxon>
        <taxon>Araneae</taxon>
        <taxon>Araneomorphae</taxon>
        <taxon>Entelegynae</taxon>
        <taxon>Araneoidea</taxon>
        <taxon>Araneidae</taxon>
        <taxon>Caerostris</taxon>
    </lineage>
</organism>
<name>A0AAV4SFF2_9ARAC</name>